<dbReference type="AlphaFoldDB" id="A0A0G1GFP2"/>
<comment type="caution">
    <text evidence="2">The sequence shown here is derived from an EMBL/GenBank/DDBJ whole genome shotgun (WGS) entry which is preliminary data.</text>
</comment>
<evidence type="ECO:0000313" key="3">
    <source>
        <dbReference type="Proteomes" id="UP000034192"/>
    </source>
</evidence>
<reference evidence="2 3" key="1">
    <citation type="journal article" date="2015" name="Nature">
        <title>rRNA introns, odd ribosomes, and small enigmatic genomes across a large radiation of phyla.</title>
        <authorList>
            <person name="Brown C.T."/>
            <person name="Hug L.A."/>
            <person name="Thomas B.C."/>
            <person name="Sharon I."/>
            <person name="Castelle C.J."/>
            <person name="Singh A."/>
            <person name="Wilkins M.J."/>
            <person name="Williams K.H."/>
            <person name="Banfield J.F."/>
        </authorList>
    </citation>
    <scope>NUCLEOTIDE SEQUENCE [LARGE SCALE GENOMIC DNA]</scope>
</reference>
<organism evidence="2 3">
    <name type="scientific">Candidatus Woesebacteria bacterium GW2011_GWB1_44_11b</name>
    <dbReference type="NCBI Taxonomy" id="1618580"/>
    <lineage>
        <taxon>Bacteria</taxon>
        <taxon>Candidatus Woeseibacteriota</taxon>
    </lineage>
</organism>
<gene>
    <name evidence="2" type="ORF">UW21_C0012G0005</name>
</gene>
<sequence length="55" mass="5659">MGFSGLLVAGLFFLIRAGVATAFPTVLSFVGGVEGTVSGIVAFAFFLGLYNLSRV</sequence>
<name>A0A0G1GFP2_9BACT</name>
<proteinExistence type="predicted"/>
<dbReference type="Proteomes" id="UP000034192">
    <property type="component" value="Unassembled WGS sequence"/>
</dbReference>
<protein>
    <submittedName>
        <fullName evidence="2">Uncharacterized protein</fullName>
    </submittedName>
</protein>
<keyword evidence="1" id="KW-1133">Transmembrane helix</keyword>
<keyword evidence="1" id="KW-0472">Membrane</keyword>
<keyword evidence="1" id="KW-0812">Transmembrane</keyword>
<evidence type="ECO:0000313" key="2">
    <source>
        <dbReference type="EMBL" id="KKT33345.1"/>
    </source>
</evidence>
<evidence type="ECO:0000256" key="1">
    <source>
        <dbReference type="SAM" id="Phobius"/>
    </source>
</evidence>
<accession>A0A0G1GFP2</accession>
<feature type="transmembrane region" description="Helical" evidence="1">
    <location>
        <begin position="32"/>
        <end position="52"/>
    </location>
</feature>
<dbReference type="EMBL" id="LCHL01000012">
    <property type="protein sequence ID" value="KKT33345.1"/>
    <property type="molecule type" value="Genomic_DNA"/>
</dbReference>